<evidence type="ECO:0000256" key="8">
    <source>
        <dbReference type="ARBA" id="ARBA00022837"/>
    </source>
</evidence>
<dbReference type="SUPFAM" id="SSF103506">
    <property type="entry name" value="Mitochondrial carrier"/>
    <property type="match status" value="1"/>
</dbReference>
<dbReference type="InterPro" id="IPR002048">
    <property type="entry name" value="EF_hand_dom"/>
</dbReference>
<evidence type="ECO:0000256" key="3">
    <source>
        <dbReference type="ARBA" id="ARBA00022448"/>
    </source>
</evidence>
<proteinExistence type="inferred from homology"/>
<protein>
    <submittedName>
        <fullName evidence="15">Putative calcium-binding mitochondrial carrier SAL1</fullName>
    </submittedName>
</protein>
<dbReference type="FunFam" id="1.50.40.10:FF:000016">
    <property type="entry name" value="Solute carrier family 25 member 23"/>
    <property type="match status" value="1"/>
</dbReference>
<dbReference type="InterPro" id="IPR002067">
    <property type="entry name" value="MCP"/>
</dbReference>
<dbReference type="SUPFAM" id="SSF47473">
    <property type="entry name" value="EF-hand"/>
    <property type="match status" value="1"/>
</dbReference>
<feature type="repeat" description="Solcar" evidence="12">
    <location>
        <begin position="361"/>
        <end position="465"/>
    </location>
</feature>
<sequence length="668" mass="73223">MSDKSTASSAGSSSSSSSSSSPSLASDHIPSSSKEPSFYALQQHDEHVDSSGPIRPLESTNLPPPELSLREPPAPDLLPIVRPTLAQFRVSEGAAARSAKLRALWEALPNLPSLDTDAGPTATQRMKLPGQDTMTALSPERAERLRKLYEEELVRICAQDRPDARLWGGPDEVGEELKTVKGKGIAWQDFRKFLWDKEKELWDIFQDLDRNRDGRLDAQEMRAALSRSGIDLTPITVSDLVRSLATGSSMGAPRRPGSETNEDMYITFAQFRDFLIMLPRKATPLEIYKYYQVHKRFSDGRGAARVDKEGDITVSFPSRSGAAPHTPGGPSRLRPDGSLEEEFADTVDEPAEDEEVVEDRHEAWRFLLAGGVAGAVSRTVTAPFDRLKIYLITTDDISVFSKGPASRNPFAAASTATKHLAAAVQRIYVDGGGLRAFWVGNGLNVTKIFPESAIKFVSYEQTKKFLGKYWDHVSDQSELSSTSRFFAGGVGGITSQFSIYGLETLKTRIQSEIGPAQGWRQVMKTAKDMWRFGGIRSYYRGLTLGLVGVFPYSAIDMGTYETLKGAYCKSTGTDEPPVIAVLSFGALSGSIGAASVYPVNLLRTRLQASGSSGHRHAYTGFVDVLQYTLRNEGWRGLYKGLLPSILKVGPAVGVSWIVYEDMKRRLGV</sequence>
<evidence type="ECO:0000256" key="13">
    <source>
        <dbReference type="SAM" id="MobiDB-lite"/>
    </source>
</evidence>
<feature type="compositionally biased region" description="Pro residues" evidence="13">
    <location>
        <begin position="62"/>
        <end position="75"/>
    </location>
</feature>
<keyword evidence="16" id="KW-1185">Reference proteome</keyword>
<evidence type="ECO:0000256" key="6">
    <source>
        <dbReference type="ARBA" id="ARBA00022737"/>
    </source>
</evidence>
<accession>A0A1Y2AU47</accession>
<dbReference type="Gene3D" id="1.10.238.10">
    <property type="entry name" value="EF-hand"/>
    <property type="match status" value="1"/>
</dbReference>
<keyword evidence="5" id="KW-0479">Metal-binding</keyword>
<evidence type="ECO:0000256" key="4">
    <source>
        <dbReference type="ARBA" id="ARBA00022692"/>
    </source>
</evidence>
<keyword evidence="7" id="KW-0999">Mitochondrion inner membrane</keyword>
<evidence type="ECO:0000256" key="7">
    <source>
        <dbReference type="ARBA" id="ARBA00022792"/>
    </source>
</evidence>
<dbReference type="InterPro" id="IPR023395">
    <property type="entry name" value="MCP_dom_sf"/>
</dbReference>
<evidence type="ECO:0000256" key="10">
    <source>
        <dbReference type="ARBA" id="ARBA00023128"/>
    </source>
</evidence>
<keyword evidence="11 12" id="KW-0472">Membrane</keyword>
<dbReference type="Gene3D" id="1.50.40.10">
    <property type="entry name" value="Mitochondrial carrier domain"/>
    <property type="match status" value="1"/>
</dbReference>
<comment type="similarity">
    <text evidence="2">Belongs to the mitochondrial carrier (TC 2.A.29) family.</text>
</comment>
<gene>
    <name evidence="15" type="ORF">BCR39DRAFT_560781</name>
</gene>
<feature type="region of interest" description="Disordered" evidence="13">
    <location>
        <begin position="1"/>
        <end position="75"/>
    </location>
</feature>
<keyword evidence="3" id="KW-0813">Transport</keyword>
<dbReference type="GO" id="GO:0005509">
    <property type="term" value="F:calcium ion binding"/>
    <property type="evidence" value="ECO:0007669"/>
    <property type="project" value="InterPro"/>
</dbReference>
<dbReference type="STRING" id="71784.A0A1Y2AU47"/>
<feature type="region of interest" description="Disordered" evidence="13">
    <location>
        <begin position="314"/>
        <end position="337"/>
    </location>
</feature>
<evidence type="ECO:0000256" key="1">
    <source>
        <dbReference type="ARBA" id="ARBA00004448"/>
    </source>
</evidence>
<dbReference type="InterPro" id="IPR011992">
    <property type="entry name" value="EF-hand-dom_pair"/>
</dbReference>
<dbReference type="SMART" id="SM00054">
    <property type="entry name" value="EFh"/>
    <property type="match status" value="1"/>
</dbReference>
<evidence type="ECO:0000256" key="9">
    <source>
        <dbReference type="ARBA" id="ARBA00022989"/>
    </source>
</evidence>
<dbReference type="GO" id="GO:0005743">
    <property type="term" value="C:mitochondrial inner membrane"/>
    <property type="evidence" value="ECO:0007669"/>
    <property type="project" value="UniProtKB-SubCell"/>
</dbReference>
<keyword evidence="9" id="KW-1133">Transmembrane helix</keyword>
<evidence type="ECO:0000256" key="12">
    <source>
        <dbReference type="PROSITE-ProRule" id="PRU00282"/>
    </source>
</evidence>
<keyword evidence="10" id="KW-0496">Mitochondrion</keyword>
<dbReference type="Pfam" id="PF00153">
    <property type="entry name" value="Mito_carr"/>
    <property type="match status" value="3"/>
</dbReference>
<reference evidence="15 16" key="1">
    <citation type="submission" date="2016-07" db="EMBL/GenBank/DDBJ databases">
        <title>Pervasive Adenine N6-methylation of Active Genes in Fungi.</title>
        <authorList>
            <consortium name="DOE Joint Genome Institute"/>
            <person name="Mondo S.J."/>
            <person name="Dannebaum R.O."/>
            <person name="Kuo R.C."/>
            <person name="Labutti K."/>
            <person name="Haridas S."/>
            <person name="Kuo A."/>
            <person name="Salamov A."/>
            <person name="Ahrendt S.R."/>
            <person name="Lipzen A."/>
            <person name="Sullivan W."/>
            <person name="Andreopoulos W.B."/>
            <person name="Clum A."/>
            <person name="Lindquist E."/>
            <person name="Daum C."/>
            <person name="Ramamoorthy G.K."/>
            <person name="Gryganskyi A."/>
            <person name="Culley D."/>
            <person name="Magnuson J.K."/>
            <person name="James T.Y."/>
            <person name="O'Malley M.A."/>
            <person name="Stajich J.E."/>
            <person name="Spatafora J.W."/>
            <person name="Visel A."/>
            <person name="Grigoriev I.V."/>
        </authorList>
    </citation>
    <scope>NUCLEOTIDE SEQUENCE [LARGE SCALE GENOMIC DNA]</scope>
    <source>
        <strain evidence="15 16">68-887.2</strain>
    </source>
</reference>
<dbReference type="InParanoid" id="A0A1Y2AU47"/>
<comment type="subcellular location">
    <subcellularLocation>
        <location evidence="1">Mitochondrion inner membrane</location>
        <topology evidence="1">Multi-pass membrane protein</topology>
    </subcellularLocation>
</comment>
<keyword evidence="4 12" id="KW-0812">Transmembrane</keyword>
<evidence type="ECO:0000256" key="2">
    <source>
        <dbReference type="ARBA" id="ARBA00006375"/>
    </source>
</evidence>
<feature type="repeat" description="Solcar" evidence="12">
    <location>
        <begin position="479"/>
        <end position="566"/>
    </location>
</feature>
<dbReference type="PROSITE" id="PS00018">
    <property type="entry name" value="EF_HAND_1"/>
    <property type="match status" value="1"/>
</dbReference>
<keyword evidence="6" id="KW-0677">Repeat</keyword>
<evidence type="ECO:0000313" key="16">
    <source>
        <dbReference type="Proteomes" id="UP000193986"/>
    </source>
</evidence>
<dbReference type="PROSITE" id="PS50222">
    <property type="entry name" value="EF_HAND_2"/>
    <property type="match status" value="1"/>
</dbReference>
<dbReference type="PANTHER" id="PTHR24089">
    <property type="entry name" value="SOLUTE CARRIER FAMILY 25"/>
    <property type="match status" value="1"/>
</dbReference>
<dbReference type="Pfam" id="PF13405">
    <property type="entry name" value="EF-hand_6"/>
    <property type="match status" value="1"/>
</dbReference>
<dbReference type="PROSITE" id="PS50920">
    <property type="entry name" value="SOLCAR"/>
    <property type="match status" value="3"/>
</dbReference>
<evidence type="ECO:0000256" key="11">
    <source>
        <dbReference type="ARBA" id="ARBA00023136"/>
    </source>
</evidence>
<name>A0A1Y2AU47_9TREE</name>
<dbReference type="AlphaFoldDB" id="A0A1Y2AU47"/>
<dbReference type="OrthoDB" id="270584at2759"/>
<evidence type="ECO:0000259" key="14">
    <source>
        <dbReference type="PROSITE" id="PS50222"/>
    </source>
</evidence>
<dbReference type="InterPro" id="IPR018108">
    <property type="entry name" value="MCP_transmembrane"/>
</dbReference>
<comment type="caution">
    <text evidence="15">The sequence shown here is derived from an EMBL/GenBank/DDBJ whole genome shotgun (WGS) entry which is preliminary data.</text>
</comment>
<dbReference type="PRINTS" id="PR00926">
    <property type="entry name" value="MITOCARRIER"/>
</dbReference>
<feature type="compositionally biased region" description="Low complexity" evidence="13">
    <location>
        <begin position="1"/>
        <end position="33"/>
    </location>
</feature>
<evidence type="ECO:0000256" key="5">
    <source>
        <dbReference type="ARBA" id="ARBA00022723"/>
    </source>
</evidence>
<feature type="repeat" description="Solcar" evidence="12">
    <location>
        <begin position="576"/>
        <end position="665"/>
    </location>
</feature>
<dbReference type="EMBL" id="MCFC01000051">
    <property type="protein sequence ID" value="ORY26079.1"/>
    <property type="molecule type" value="Genomic_DNA"/>
</dbReference>
<organism evidence="15 16">
    <name type="scientific">Naematelia encephala</name>
    <dbReference type="NCBI Taxonomy" id="71784"/>
    <lineage>
        <taxon>Eukaryota</taxon>
        <taxon>Fungi</taxon>
        <taxon>Dikarya</taxon>
        <taxon>Basidiomycota</taxon>
        <taxon>Agaricomycotina</taxon>
        <taxon>Tremellomycetes</taxon>
        <taxon>Tremellales</taxon>
        <taxon>Naemateliaceae</taxon>
        <taxon>Naematelia</taxon>
    </lineage>
</organism>
<dbReference type="Proteomes" id="UP000193986">
    <property type="component" value="Unassembled WGS sequence"/>
</dbReference>
<dbReference type="GO" id="GO:0055085">
    <property type="term" value="P:transmembrane transport"/>
    <property type="evidence" value="ECO:0007669"/>
    <property type="project" value="InterPro"/>
</dbReference>
<keyword evidence="8" id="KW-0106">Calcium</keyword>
<dbReference type="InterPro" id="IPR018247">
    <property type="entry name" value="EF_Hand_1_Ca_BS"/>
</dbReference>
<feature type="domain" description="EF-hand" evidence="14">
    <location>
        <begin position="196"/>
        <end position="231"/>
    </location>
</feature>
<evidence type="ECO:0000313" key="15">
    <source>
        <dbReference type="EMBL" id="ORY26079.1"/>
    </source>
</evidence>